<dbReference type="KEGG" id="llu:AKJ09_06329"/>
<proteinExistence type="predicted"/>
<evidence type="ECO:0000313" key="2">
    <source>
        <dbReference type="EMBL" id="AKU99665.1"/>
    </source>
</evidence>
<keyword evidence="3" id="KW-1185">Reference proteome</keyword>
<sequence>MNDEPKRLVDEDPGFARLVAASRGDGPSRAEVDELVSLTRRMVSASRWRPWRWLGSGAAIVGASVLTVVAATSVWTGRRGTNVTPVAFPVTNPATEAPLVVGGIEPEPAREKAAAAPSPPAVDDPAPPVVASPRTRTAVTPVHSAKPVVPEVRAQGTSSPASELSTFDEELALLTAARSGLHSHDIPSCLRAIERYESRFGSGLFAEEMQVIRIDALASSGERAQAHVLAQRFLNTSPTSAYAARVRVLAERTRD</sequence>
<dbReference type="PATRIC" id="fig|1391654.3.peg.6416"/>
<dbReference type="RefSeq" id="WP_146651083.1">
    <property type="nucleotide sequence ID" value="NZ_CP012333.1"/>
</dbReference>
<dbReference type="Proteomes" id="UP000064967">
    <property type="component" value="Chromosome"/>
</dbReference>
<reference evidence="2 3" key="1">
    <citation type="submission" date="2015-08" db="EMBL/GenBank/DDBJ databases">
        <authorList>
            <person name="Babu N.S."/>
            <person name="Beckwith C.J."/>
            <person name="Beseler K.G."/>
            <person name="Brison A."/>
            <person name="Carone J.V."/>
            <person name="Caskin T.P."/>
            <person name="Diamond M."/>
            <person name="Durham M.E."/>
            <person name="Foxe J.M."/>
            <person name="Go M."/>
            <person name="Henderson B.A."/>
            <person name="Jones I.B."/>
            <person name="McGettigan J.A."/>
            <person name="Micheletti S.J."/>
            <person name="Nasrallah M.E."/>
            <person name="Ortiz D."/>
            <person name="Piller C.R."/>
            <person name="Privatt S.R."/>
            <person name="Schneider S.L."/>
            <person name="Sharp S."/>
            <person name="Smith T.C."/>
            <person name="Stanton J.D."/>
            <person name="Ullery H.E."/>
            <person name="Wilson R.J."/>
            <person name="Serrano M.G."/>
            <person name="Buck G."/>
            <person name="Lee V."/>
            <person name="Wang Y."/>
            <person name="Carvalho R."/>
            <person name="Voegtly L."/>
            <person name="Shi R."/>
            <person name="Duckworth R."/>
            <person name="Johnson A."/>
            <person name="Loviza R."/>
            <person name="Walstead R."/>
            <person name="Shah Z."/>
            <person name="Kiflezghi M."/>
            <person name="Wade K."/>
            <person name="Ball S.L."/>
            <person name="Bradley K.W."/>
            <person name="Asai D.J."/>
            <person name="Bowman C.A."/>
            <person name="Russell D.A."/>
            <person name="Pope W.H."/>
            <person name="Jacobs-Sera D."/>
            <person name="Hendrix R.W."/>
            <person name="Hatfull G.F."/>
        </authorList>
    </citation>
    <scope>NUCLEOTIDE SEQUENCE [LARGE SCALE GENOMIC DNA]</scope>
    <source>
        <strain evidence="2 3">DSM 27648</strain>
    </source>
</reference>
<evidence type="ECO:0000256" key="1">
    <source>
        <dbReference type="SAM" id="Phobius"/>
    </source>
</evidence>
<dbReference type="OrthoDB" id="5526694at2"/>
<accession>A0A0K1Q1J7</accession>
<dbReference type="EMBL" id="CP012333">
    <property type="protein sequence ID" value="AKU99665.1"/>
    <property type="molecule type" value="Genomic_DNA"/>
</dbReference>
<keyword evidence="1" id="KW-0812">Transmembrane</keyword>
<feature type="transmembrane region" description="Helical" evidence="1">
    <location>
        <begin position="51"/>
        <end position="75"/>
    </location>
</feature>
<dbReference type="AlphaFoldDB" id="A0A0K1Q1J7"/>
<evidence type="ECO:0000313" key="3">
    <source>
        <dbReference type="Proteomes" id="UP000064967"/>
    </source>
</evidence>
<keyword evidence="1" id="KW-1133">Transmembrane helix</keyword>
<gene>
    <name evidence="2" type="ORF">AKJ09_06329</name>
</gene>
<organism evidence="2 3">
    <name type="scientific">Labilithrix luteola</name>
    <dbReference type="NCBI Taxonomy" id="1391654"/>
    <lineage>
        <taxon>Bacteria</taxon>
        <taxon>Pseudomonadati</taxon>
        <taxon>Myxococcota</taxon>
        <taxon>Polyangia</taxon>
        <taxon>Polyangiales</taxon>
        <taxon>Labilitrichaceae</taxon>
        <taxon>Labilithrix</taxon>
    </lineage>
</organism>
<name>A0A0K1Q1J7_9BACT</name>
<dbReference type="STRING" id="1391654.AKJ09_06329"/>
<protein>
    <submittedName>
        <fullName evidence="2">Uncharacterized protein</fullName>
    </submittedName>
</protein>
<keyword evidence="1" id="KW-0472">Membrane</keyword>